<evidence type="ECO:0000256" key="5">
    <source>
        <dbReference type="ARBA" id="ARBA00023136"/>
    </source>
</evidence>
<feature type="compositionally biased region" description="Basic residues" evidence="7">
    <location>
        <begin position="1"/>
        <end position="13"/>
    </location>
</feature>
<dbReference type="AlphaFoldDB" id="A0AAW1P9K5"/>
<dbReference type="GO" id="GO:0005737">
    <property type="term" value="C:cytoplasm"/>
    <property type="evidence" value="ECO:0007669"/>
    <property type="project" value="TreeGrafter"/>
</dbReference>
<comment type="similarity">
    <text evidence="2 6">Belongs to the peroxisomal membrane protein PXMP2/4 family.</text>
</comment>
<evidence type="ECO:0008006" key="10">
    <source>
        <dbReference type="Google" id="ProtNLM"/>
    </source>
</evidence>
<evidence type="ECO:0000313" key="9">
    <source>
        <dbReference type="Proteomes" id="UP001465755"/>
    </source>
</evidence>
<protein>
    <recommendedName>
        <fullName evidence="10">Protein Mpv17</fullName>
    </recommendedName>
</protein>
<evidence type="ECO:0000256" key="1">
    <source>
        <dbReference type="ARBA" id="ARBA00004141"/>
    </source>
</evidence>
<organism evidence="8 9">
    <name type="scientific">Symbiochloris irregularis</name>
    <dbReference type="NCBI Taxonomy" id="706552"/>
    <lineage>
        <taxon>Eukaryota</taxon>
        <taxon>Viridiplantae</taxon>
        <taxon>Chlorophyta</taxon>
        <taxon>core chlorophytes</taxon>
        <taxon>Trebouxiophyceae</taxon>
        <taxon>Trebouxiales</taxon>
        <taxon>Trebouxiaceae</taxon>
        <taxon>Symbiochloris</taxon>
    </lineage>
</organism>
<comment type="caution">
    <text evidence="8">The sequence shown here is derived from an EMBL/GenBank/DDBJ whole genome shotgun (WGS) entry which is preliminary data.</text>
</comment>
<evidence type="ECO:0000256" key="6">
    <source>
        <dbReference type="RuleBase" id="RU363053"/>
    </source>
</evidence>
<keyword evidence="4 6" id="KW-1133">Transmembrane helix</keyword>
<comment type="caution">
    <text evidence="6">Lacks conserved residue(s) required for the propagation of feature annotation.</text>
</comment>
<evidence type="ECO:0000256" key="4">
    <source>
        <dbReference type="ARBA" id="ARBA00022989"/>
    </source>
</evidence>
<evidence type="ECO:0000256" key="3">
    <source>
        <dbReference type="ARBA" id="ARBA00022692"/>
    </source>
</evidence>
<accession>A0AAW1P9K5</accession>
<dbReference type="PANTHER" id="PTHR11266:SF91">
    <property type="entry name" value="EXPRESSED PROTEIN"/>
    <property type="match status" value="1"/>
</dbReference>
<dbReference type="InterPro" id="IPR007248">
    <property type="entry name" value="Mpv17_PMP22"/>
</dbReference>
<dbReference type="GO" id="GO:0016020">
    <property type="term" value="C:membrane"/>
    <property type="evidence" value="ECO:0007669"/>
    <property type="project" value="UniProtKB-SubCell"/>
</dbReference>
<comment type="subcellular location">
    <subcellularLocation>
        <location evidence="1">Membrane</location>
        <topology evidence="1">Multi-pass membrane protein</topology>
    </subcellularLocation>
</comment>
<name>A0AAW1P9K5_9CHLO</name>
<dbReference type="PANTHER" id="PTHR11266">
    <property type="entry name" value="PEROXISOMAL MEMBRANE PROTEIN 2, PXMP2 MPV17"/>
    <property type="match status" value="1"/>
</dbReference>
<feature type="transmembrane region" description="Helical" evidence="6">
    <location>
        <begin position="111"/>
        <end position="131"/>
    </location>
</feature>
<keyword evidence="5 6" id="KW-0472">Membrane</keyword>
<evidence type="ECO:0000256" key="2">
    <source>
        <dbReference type="ARBA" id="ARBA00006824"/>
    </source>
</evidence>
<reference evidence="8 9" key="1">
    <citation type="journal article" date="2024" name="Nat. Commun.">
        <title>Phylogenomics reveals the evolutionary origins of lichenization in chlorophyte algae.</title>
        <authorList>
            <person name="Puginier C."/>
            <person name="Libourel C."/>
            <person name="Otte J."/>
            <person name="Skaloud P."/>
            <person name="Haon M."/>
            <person name="Grisel S."/>
            <person name="Petersen M."/>
            <person name="Berrin J.G."/>
            <person name="Delaux P.M."/>
            <person name="Dal Grande F."/>
            <person name="Keller J."/>
        </authorList>
    </citation>
    <scope>NUCLEOTIDE SEQUENCE [LARGE SCALE GENOMIC DNA]</scope>
    <source>
        <strain evidence="8 9">SAG 2036</strain>
    </source>
</reference>
<dbReference type="Proteomes" id="UP001465755">
    <property type="component" value="Unassembled WGS sequence"/>
</dbReference>
<dbReference type="EMBL" id="JALJOQ010000051">
    <property type="protein sequence ID" value="KAK9804449.1"/>
    <property type="molecule type" value="Genomic_DNA"/>
</dbReference>
<gene>
    <name evidence="8" type="ORF">WJX73_002834</name>
</gene>
<evidence type="ECO:0000256" key="7">
    <source>
        <dbReference type="SAM" id="MobiDB-lite"/>
    </source>
</evidence>
<evidence type="ECO:0000313" key="8">
    <source>
        <dbReference type="EMBL" id="KAK9804449.1"/>
    </source>
</evidence>
<feature type="compositionally biased region" description="Polar residues" evidence="7">
    <location>
        <begin position="20"/>
        <end position="32"/>
    </location>
</feature>
<proteinExistence type="inferred from homology"/>
<keyword evidence="9" id="KW-1185">Reference proteome</keyword>
<sequence>MHRWSRAASHRHTLPPLRAQTGTAGSGQNRASGPQKLNPLVHAAIVSGSLSVVGDALAQLFSGQGKLDKARSARMGGFGFCLYGPYQSVWYRALDRVFPLKTTQNFLTKVTLNQLLLAPVVLAGVFTWNLALQGQAGALHHASAIDIAW</sequence>
<feature type="region of interest" description="Disordered" evidence="7">
    <location>
        <begin position="1"/>
        <end position="33"/>
    </location>
</feature>
<keyword evidence="3 6" id="KW-0812">Transmembrane</keyword>